<dbReference type="OrthoDB" id="5296638at2"/>
<evidence type="ECO:0000256" key="2">
    <source>
        <dbReference type="SAM" id="Phobius"/>
    </source>
</evidence>
<reference evidence="3 4" key="1">
    <citation type="submission" date="2016-08" db="EMBL/GenBank/DDBJ databases">
        <authorList>
            <person name="Seilhamer J.J."/>
        </authorList>
    </citation>
    <scope>NUCLEOTIDE SEQUENCE [LARGE SCALE GENOMIC DNA]</scope>
    <source>
        <strain evidence="3 4">ANC 4874</strain>
    </source>
</reference>
<dbReference type="SUPFAM" id="SSF54523">
    <property type="entry name" value="Pili subunits"/>
    <property type="match status" value="1"/>
</dbReference>
<organism evidence="3 4">
    <name type="scientific">Acinetobacter albensis</name>
    <dbReference type="NCBI Taxonomy" id="1673609"/>
    <lineage>
        <taxon>Bacteria</taxon>
        <taxon>Pseudomonadati</taxon>
        <taxon>Pseudomonadota</taxon>
        <taxon>Gammaproteobacteria</taxon>
        <taxon>Moraxellales</taxon>
        <taxon>Moraxellaceae</taxon>
        <taxon>Acinetobacter</taxon>
    </lineage>
</organism>
<dbReference type="PRINTS" id="PR00813">
    <property type="entry name" value="BCTERIALGSPG"/>
</dbReference>
<dbReference type="InterPro" id="IPR045584">
    <property type="entry name" value="Pilin-like"/>
</dbReference>
<dbReference type="PANTHER" id="PTHR30093:SF47">
    <property type="entry name" value="TYPE IV PILUS NON-CORE MINOR PILIN PILE"/>
    <property type="match status" value="1"/>
</dbReference>
<evidence type="ECO:0000313" key="3">
    <source>
        <dbReference type="EMBL" id="SCC71501.1"/>
    </source>
</evidence>
<dbReference type="InterPro" id="IPR031982">
    <property type="entry name" value="PilE-like"/>
</dbReference>
<dbReference type="NCBIfam" id="TIGR02532">
    <property type="entry name" value="IV_pilin_GFxxxE"/>
    <property type="match status" value="1"/>
</dbReference>
<accession>A0A1C4GUQ1</accession>
<dbReference type="Pfam" id="PF16732">
    <property type="entry name" value="ComP_DUS"/>
    <property type="match status" value="1"/>
</dbReference>
<feature type="transmembrane region" description="Helical" evidence="2">
    <location>
        <begin position="27"/>
        <end position="50"/>
    </location>
</feature>
<dbReference type="GO" id="GO:0015627">
    <property type="term" value="C:type II protein secretion system complex"/>
    <property type="evidence" value="ECO:0007669"/>
    <property type="project" value="InterPro"/>
</dbReference>
<evidence type="ECO:0000256" key="1">
    <source>
        <dbReference type="ARBA" id="ARBA00022481"/>
    </source>
</evidence>
<dbReference type="AlphaFoldDB" id="A0A1C4GUQ1"/>
<dbReference type="GO" id="GO:0043683">
    <property type="term" value="P:type IV pilus assembly"/>
    <property type="evidence" value="ECO:0007669"/>
    <property type="project" value="InterPro"/>
</dbReference>
<dbReference type="EMBL" id="FMBK01000004">
    <property type="protein sequence ID" value="SCC71501.1"/>
    <property type="molecule type" value="Genomic_DNA"/>
</dbReference>
<dbReference type="RefSeq" id="WP_092718704.1">
    <property type="nucleotide sequence ID" value="NZ_FMBK01000004.1"/>
</dbReference>
<dbReference type="Gene3D" id="3.30.700.10">
    <property type="entry name" value="Glycoprotein, Type 4 Pilin"/>
    <property type="match status" value="1"/>
</dbReference>
<evidence type="ECO:0000313" key="4">
    <source>
        <dbReference type="Proteomes" id="UP000243661"/>
    </source>
</evidence>
<dbReference type="InterPro" id="IPR012902">
    <property type="entry name" value="N_methyl_site"/>
</dbReference>
<keyword evidence="2" id="KW-0812">Transmembrane</keyword>
<gene>
    <name evidence="3" type="ORF">GA0116959_104132</name>
</gene>
<protein>
    <submittedName>
        <fullName evidence="3">Type IV pilus assembly protein PilE</fullName>
    </submittedName>
</protein>
<dbReference type="Proteomes" id="UP000243661">
    <property type="component" value="Unassembled WGS sequence"/>
</dbReference>
<dbReference type="InterPro" id="IPR000983">
    <property type="entry name" value="Bac_GSPG_pilin"/>
</dbReference>
<dbReference type="Pfam" id="PF07963">
    <property type="entry name" value="N_methyl"/>
    <property type="match status" value="1"/>
</dbReference>
<dbReference type="PANTHER" id="PTHR30093">
    <property type="entry name" value="GENERAL SECRETION PATHWAY PROTEIN G"/>
    <property type="match status" value="1"/>
</dbReference>
<dbReference type="PROSITE" id="PS00409">
    <property type="entry name" value="PROKAR_NTER_METHYL"/>
    <property type="match status" value="1"/>
</dbReference>
<sequence>MNKYISTLNFQSARQFNTIRPNPNSGFTLIELMIVVAIIGILAAIAYPAYGQYKIRVNRTETQTEMMTIAHRLTTFKMANQTFAGRTAANIYGATTIPRTQPLYDISLTDAGAVALTDTTANVRTWLLIATPKAGTVQAGNGVICLNDQGQKFWAKEATVCALSTTSNWDGR</sequence>
<name>A0A1C4GUQ1_9GAMM</name>
<dbReference type="GO" id="GO:0015628">
    <property type="term" value="P:protein secretion by the type II secretion system"/>
    <property type="evidence" value="ECO:0007669"/>
    <property type="project" value="InterPro"/>
</dbReference>
<keyword evidence="1" id="KW-0488">Methylation</keyword>
<keyword evidence="2" id="KW-1133">Transmembrane helix</keyword>
<proteinExistence type="predicted"/>
<keyword evidence="2" id="KW-0472">Membrane</keyword>